<gene>
    <name evidence="3" type="ORF">F8566_27185</name>
</gene>
<comment type="caution">
    <text evidence="3">The sequence shown here is derived from an EMBL/GenBank/DDBJ whole genome shotgun (WGS) entry which is preliminary data.</text>
</comment>
<reference evidence="3 4" key="1">
    <citation type="submission" date="2019-09" db="EMBL/GenBank/DDBJ databases">
        <title>Actinomadura physcomitrii sp. nov., a novel actinomycete isolated from moss [Physcomitrium sphaericum (Ludw) Fuernr].</title>
        <authorList>
            <person name="Zhuang X."/>
            <person name="Liu C."/>
        </authorList>
    </citation>
    <scope>NUCLEOTIDE SEQUENCE [LARGE SCALE GENOMIC DNA]</scope>
    <source>
        <strain evidence="3 4">HMC1</strain>
    </source>
</reference>
<dbReference type="Proteomes" id="UP000468735">
    <property type="component" value="Unassembled WGS sequence"/>
</dbReference>
<organism evidence="3 4">
    <name type="scientific">Actinomadura rudentiformis</name>
    <dbReference type="NCBI Taxonomy" id="359158"/>
    <lineage>
        <taxon>Bacteria</taxon>
        <taxon>Bacillati</taxon>
        <taxon>Actinomycetota</taxon>
        <taxon>Actinomycetes</taxon>
        <taxon>Streptosporangiales</taxon>
        <taxon>Thermomonosporaceae</taxon>
        <taxon>Actinomadura</taxon>
    </lineage>
</organism>
<name>A0A6H9YH57_9ACTN</name>
<evidence type="ECO:0000256" key="1">
    <source>
        <dbReference type="SAM" id="MobiDB-lite"/>
    </source>
</evidence>
<accession>A0A6H9YH57</accession>
<dbReference type="OrthoDB" id="3471158at2"/>
<dbReference type="RefSeq" id="WP_151564582.1">
    <property type="nucleotide sequence ID" value="NZ_WBMT01000013.1"/>
</dbReference>
<keyword evidence="2" id="KW-0472">Membrane</keyword>
<keyword evidence="4" id="KW-1185">Reference proteome</keyword>
<evidence type="ECO:0000313" key="4">
    <source>
        <dbReference type="Proteomes" id="UP000468735"/>
    </source>
</evidence>
<proteinExistence type="predicted"/>
<feature type="region of interest" description="Disordered" evidence="1">
    <location>
        <begin position="48"/>
        <end position="78"/>
    </location>
</feature>
<dbReference type="AlphaFoldDB" id="A0A6H9YH57"/>
<protein>
    <submittedName>
        <fullName evidence="3">Uncharacterized protein</fullName>
    </submittedName>
</protein>
<dbReference type="EMBL" id="WBMT01000013">
    <property type="protein sequence ID" value="KAB2345625.1"/>
    <property type="molecule type" value="Genomic_DNA"/>
</dbReference>
<evidence type="ECO:0000256" key="2">
    <source>
        <dbReference type="SAM" id="Phobius"/>
    </source>
</evidence>
<evidence type="ECO:0000313" key="3">
    <source>
        <dbReference type="EMBL" id="KAB2345625.1"/>
    </source>
</evidence>
<sequence>MSNSYHSHRRRKKSSAGKVGLAGALTGAAGIAAVAAGILVIRPVLSPGSDGAADRPPALSSQGNAPGTTPAPKVGPALSITTPEGYAYSLAAAKTGVDSKPLSDSTPAPAGSTYAYAEYVITNTQKRPVLLDFPADIFLPRGEVPREAQERCMPQAGVPQHMCTLPNHSKVTARLNGSQAPIQDDGDTLIPTGASYLVRVATDLPVSESLDTKDIKLYVWNARYTSDRKGIELAFPDTAG</sequence>
<feature type="transmembrane region" description="Helical" evidence="2">
    <location>
        <begin position="21"/>
        <end position="41"/>
    </location>
</feature>
<keyword evidence="2" id="KW-0812">Transmembrane</keyword>
<keyword evidence="2" id="KW-1133">Transmembrane helix</keyword>